<feature type="domain" description="Zeta toxin" evidence="1">
    <location>
        <begin position="31"/>
        <end position="214"/>
    </location>
</feature>
<dbReference type="SUPFAM" id="SSF52540">
    <property type="entry name" value="P-loop containing nucleoside triphosphate hydrolases"/>
    <property type="match status" value="1"/>
</dbReference>
<name>A0A381DJV1_9BACT</name>
<dbReference type="GO" id="GO:0016301">
    <property type="term" value="F:kinase activity"/>
    <property type="evidence" value="ECO:0007669"/>
    <property type="project" value="InterPro"/>
</dbReference>
<accession>A0A381DJV1</accession>
<dbReference type="GeneID" id="93091390"/>
<evidence type="ECO:0000313" key="3">
    <source>
        <dbReference type="Proteomes" id="UP000254920"/>
    </source>
</evidence>
<organism evidence="2 3">
    <name type="scientific">Campylobacter sputorum subsp. sputorum</name>
    <dbReference type="NCBI Taxonomy" id="32024"/>
    <lineage>
        <taxon>Bacteria</taxon>
        <taxon>Pseudomonadati</taxon>
        <taxon>Campylobacterota</taxon>
        <taxon>Epsilonproteobacteria</taxon>
        <taxon>Campylobacterales</taxon>
        <taxon>Campylobacteraceae</taxon>
        <taxon>Campylobacter</taxon>
    </lineage>
</organism>
<reference evidence="2 3" key="1">
    <citation type="submission" date="2018-06" db="EMBL/GenBank/DDBJ databases">
        <authorList>
            <consortium name="Pathogen Informatics"/>
            <person name="Doyle S."/>
        </authorList>
    </citation>
    <scope>NUCLEOTIDE SEQUENCE [LARGE SCALE GENOMIC DNA]</scope>
    <source>
        <strain evidence="2 3">NCTC12475</strain>
    </source>
</reference>
<dbReference type="Gene3D" id="3.40.50.300">
    <property type="entry name" value="P-loop containing nucleotide triphosphate hydrolases"/>
    <property type="match status" value="1"/>
</dbReference>
<protein>
    <submittedName>
        <fullName evidence="2">Zeta toxin superfamily protein</fullName>
        <ecNumber evidence="2">2.7.1.-</ecNumber>
    </submittedName>
</protein>
<dbReference type="RefSeq" id="WP_089183133.1">
    <property type="nucleotide sequence ID" value="NZ_CP043427.1"/>
</dbReference>
<sequence>MSDDFSTKYKFSDEEFNDKFEEIWKEATRQINISKNKSAYVLGGQPGAGKSSLINSILKDKFNDNAIVISGDDFRRYHPRYDEIQKNEGKLAAKYTQNFSSKITEKLIENASDKGYNLIVEGTFRTETTPIKTLLLLKDKGYDTNIAIKACDKDISWQSCLERYEKQKQINSSTARYTNKEDHDIVVENISENAAKVFETGLANSIFIQNRQGKKTEISFDKNLVKEKSNKIKNLLDNEKNN</sequence>
<dbReference type="GO" id="GO:0005524">
    <property type="term" value="F:ATP binding"/>
    <property type="evidence" value="ECO:0007669"/>
    <property type="project" value="InterPro"/>
</dbReference>
<dbReference type="OrthoDB" id="9781481at2"/>
<dbReference type="Proteomes" id="UP000254920">
    <property type="component" value="Unassembled WGS sequence"/>
</dbReference>
<dbReference type="AlphaFoldDB" id="A0A381DJV1"/>
<dbReference type="EC" id="2.7.1.-" evidence="2"/>
<dbReference type="InterPro" id="IPR027417">
    <property type="entry name" value="P-loop_NTPase"/>
</dbReference>
<dbReference type="Pfam" id="PF06414">
    <property type="entry name" value="Zeta_toxin"/>
    <property type="match status" value="1"/>
</dbReference>
<keyword evidence="3" id="KW-1185">Reference proteome</keyword>
<proteinExistence type="predicted"/>
<keyword evidence="2" id="KW-0808">Transferase</keyword>
<dbReference type="InterPro" id="IPR010488">
    <property type="entry name" value="Zeta_toxin_domain"/>
</dbReference>
<evidence type="ECO:0000259" key="1">
    <source>
        <dbReference type="Pfam" id="PF06414"/>
    </source>
</evidence>
<gene>
    <name evidence="2" type="ORF">NCTC12475_00968</name>
</gene>
<dbReference type="EMBL" id="UFVD01000001">
    <property type="protein sequence ID" value="SUX10761.1"/>
    <property type="molecule type" value="Genomic_DNA"/>
</dbReference>
<evidence type="ECO:0000313" key="2">
    <source>
        <dbReference type="EMBL" id="SUX10761.1"/>
    </source>
</evidence>